<dbReference type="HOGENOM" id="CLU_3068150_0_0_1"/>
<organism evidence="1 2">
    <name type="scientific">Amanita muscaria (strain Koide BX008)</name>
    <dbReference type="NCBI Taxonomy" id="946122"/>
    <lineage>
        <taxon>Eukaryota</taxon>
        <taxon>Fungi</taxon>
        <taxon>Dikarya</taxon>
        <taxon>Basidiomycota</taxon>
        <taxon>Agaricomycotina</taxon>
        <taxon>Agaricomycetes</taxon>
        <taxon>Agaricomycetidae</taxon>
        <taxon>Agaricales</taxon>
        <taxon>Pluteineae</taxon>
        <taxon>Amanitaceae</taxon>
        <taxon>Amanita</taxon>
    </lineage>
</organism>
<evidence type="ECO:0000313" key="1">
    <source>
        <dbReference type="EMBL" id="KIL64270.1"/>
    </source>
</evidence>
<name>A0A0C2SM35_AMAMK</name>
<proteinExistence type="predicted"/>
<keyword evidence="2" id="KW-1185">Reference proteome</keyword>
<reference evidence="1 2" key="1">
    <citation type="submission" date="2014-04" db="EMBL/GenBank/DDBJ databases">
        <title>Evolutionary Origins and Diversification of the Mycorrhizal Mutualists.</title>
        <authorList>
            <consortium name="DOE Joint Genome Institute"/>
            <consortium name="Mycorrhizal Genomics Consortium"/>
            <person name="Kohler A."/>
            <person name="Kuo A."/>
            <person name="Nagy L.G."/>
            <person name="Floudas D."/>
            <person name="Copeland A."/>
            <person name="Barry K.W."/>
            <person name="Cichocki N."/>
            <person name="Veneault-Fourrey C."/>
            <person name="LaButti K."/>
            <person name="Lindquist E.A."/>
            <person name="Lipzen A."/>
            <person name="Lundell T."/>
            <person name="Morin E."/>
            <person name="Murat C."/>
            <person name="Riley R."/>
            <person name="Ohm R."/>
            <person name="Sun H."/>
            <person name="Tunlid A."/>
            <person name="Henrissat B."/>
            <person name="Grigoriev I.V."/>
            <person name="Hibbett D.S."/>
            <person name="Martin F."/>
        </authorList>
    </citation>
    <scope>NUCLEOTIDE SEQUENCE [LARGE SCALE GENOMIC DNA]</scope>
    <source>
        <strain evidence="1 2">Koide BX008</strain>
    </source>
</reference>
<dbReference type="Proteomes" id="UP000054549">
    <property type="component" value="Unassembled WGS sequence"/>
</dbReference>
<dbReference type="AlphaFoldDB" id="A0A0C2SM35"/>
<dbReference type="EMBL" id="KN818251">
    <property type="protein sequence ID" value="KIL64270.1"/>
    <property type="molecule type" value="Genomic_DNA"/>
</dbReference>
<sequence>MGIVPHLRHCCIDRSITKFTDELQRKFGERIHAWTSSFSPSIVVILDSYCIVL</sequence>
<protein>
    <submittedName>
        <fullName evidence="1">Uncharacterized protein</fullName>
    </submittedName>
</protein>
<gene>
    <name evidence="1" type="ORF">M378DRAFT_632769</name>
</gene>
<evidence type="ECO:0000313" key="2">
    <source>
        <dbReference type="Proteomes" id="UP000054549"/>
    </source>
</evidence>
<accession>A0A0C2SM35</accession>
<dbReference type="InParanoid" id="A0A0C2SM35"/>